<evidence type="ECO:0000313" key="1">
    <source>
        <dbReference type="EMBL" id="KAF7810396.1"/>
    </source>
</evidence>
<dbReference type="Proteomes" id="UP000634136">
    <property type="component" value="Unassembled WGS sequence"/>
</dbReference>
<comment type="caution">
    <text evidence="1">The sequence shown here is derived from an EMBL/GenBank/DDBJ whole genome shotgun (WGS) entry which is preliminary data.</text>
</comment>
<dbReference type="OrthoDB" id="1000431at2759"/>
<keyword evidence="2" id="KW-1185">Reference proteome</keyword>
<reference evidence="1" key="1">
    <citation type="submission" date="2020-09" db="EMBL/GenBank/DDBJ databases">
        <title>Genome-Enabled Discovery of Anthraquinone Biosynthesis in Senna tora.</title>
        <authorList>
            <person name="Kang S.-H."/>
            <person name="Pandey R.P."/>
            <person name="Lee C.-M."/>
            <person name="Sim J.-S."/>
            <person name="Jeong J.-T."/>
            <person name="Choi B.-S."/>
            <person name="Jung M."/>
            <person name="Ginzburg D."/>
            <person name="Zhao K."/>
            <person name="Won S.Y."/>
            <person name="Oh T.-J."/>
            <person name="Yu Y."/>
            <person name="Kim N.-H."/>
            <person name="Lee O.R."/>
            <person name="Lee T.-H."/>
            <person name="Bashyal P."/>
            <person name="Kim T.-S."/>
            <person name="Lee W.-H."/>
            <person name="Kawkins C."/>
            <person name="Kim C.-K."/>
            <person name="Kim J.S."/>
            <person name="Ahn B.O."/>
            <person name="Rhee S.Y."/>
            <person name="Sohng J.K."/>
        </authorList>
    </citation>
    <scope>NUCLEOTIDE SEQUENCE</scope>
    <source>
        <tissue evidence="1">Leaf</tissue>
    </source>
</reference>
<organism evidence="1 2">
    <name type="scientific">Senna tora</name>
    <dbReference type="NCBI Taxonomy" id="362788"/>
    <lineage>
        <taxon>Eukaryota</taxon>
        <taxon>Viridiplantae</taxon>
        <taxon>Streptophyta</taxon>
        <taxon>Embryophyta</taxon>
        <taxon>Tracheophyta</taxon>
        <taxon>Spermatophyta</taxon>
        <taxon>Magnoliopsida</taxon>
        <taxon>eudicotyledons</taxon>
        <taxon>Gunneridae</taxon>
        <taxon>Pentapetalae</taxon>
        <taxon>rosids</taxon>
        <taxon>fabids</taxon>
        <taxon>Fabales</taxon>
        <taxon>Fabaceae</taxon>
        <taxon>Caesalpinioideae</taxon>
        <taxon>Cassia clade</taxon>
        <taxon>Senna</taxon>
    </lineage>
</organism>
<protein>
    <submittedName>
        <fullName evidence="1">Uncharacterized protein</fullName>
    </submittedName>
</protein>
<evidence type="ECO:0000313" key="2">
    <source>
        <dbReference type="Proteomes" id="UP000634136"/>
    </source>
</evidence>
<proteinExistence type="predicted"/>
<accession>A0A834W9D2</accession>
<dbReference type="AlphaFoldDB" id="A0A834W9D2"/>
<gene>
    <name evidence="1" type="ORF">G2W53_037139</name>
</gene>
<dbReference type="EMBL" id="JAAIUW010000011">
    <property type="protein sequence ID" value="KAF7810396.1"/>
    <property type="molecule type" value="Genomic_DNA"/>
</dbReference>
<sequence>MALVHQLFEDDAFQRVIMSIPINDLMGEDRRSWVADPHGVFSVKSYYRHAIRDKNGKRWMCYRERRLWLRTNEGSICHALVECPGLQDMWQVAPFDVSSKVYHNSTFEWLTVKGAQWSDDQLSMLAILQCLVWDDRNAKKFTDTAIGQLILLLVLQRVQLKTTAGLILFLFGYVTL</sequence>
<name>A0A834W9D2_9FABA</name>